<sequence length="106" mass="12126">MWSLGSNWLGQVQAIDTEDELEVMLHRAQHLKEVADSLAVRLGRLMLAVLENAFELLEIADCLELQIVQAIYVFHEAVQMLSRGRNTYIHAANDGVLFWQKQPSYD</sequence>
<keyword evidence="2" id="KW-1185">Reference proteome</keyword>
<proteinExistence type="predicted"/>
<dbReference type="EMBL" id="KN837135">
    <property type="protein sequence ID" value="KIJ41649.1"/>
    <property type="molecule type" value="Genomic_DNA"/>
</dbReference>
<gene>
    <name evidence="1" type="ORF">M422DRAFT_255267</name>
</gene>
<protein>
    <submittedName>
        <fullName evidence="1">Uncharacterized protein</fullName>
    </submittedName>
</protein>
<accession>A0A0C9V402</accession>
<evidence type="ECO:0000313" key="1">
    <source>
        <dbReference type="EMBL" id="KIJ41649.1"/>
    </source>
</evidence>
<name>A0A0C9V402_SPHS4</name>
<organism evidence="1 2">
    <name type="scientific">Sphaerobolus stellatus (strain SS14)</name>
    <dbReference type="NCBI Taxonomy" id="990650"/>
    <lineage>
        <taxon>Eukaryota</taxon>
        <taxon>Fungi</taxon>
        <taxon>Dikarya</taxon>
        <taxon>Basidiomycota</taxon>
        <taxon>Agaricomycotina</taxon>
        <taxon>Agaricomycetes</taxon>
        <taxon>Phallomycetidae</taxon>
        <taxon>Geastrales</taxon>
        <taxon>Sphaerobolaceae</taxon>
        <taxon>Sphaerobolus</taxon>
    </lineage>
</organism>
<dbReference type="AlphaFoldDB" id="A0A0C9V402"/>
<evidence type="ECO:0000313" key="2">
    <source>
        <dbReference type="Proteomes" id="UP000054279"/>
    </source>
</evidence>
<dbReference type="HOGENOM" id="CLU_2224881_0_0_1"/>
<dbReference type="Proteomes" id="UP000054279">
    <property type="component" value="Unassembled WGS sequence"/>
</dbReference>
<reference evidence="1 2" key="1">
    <citation type="submission" date="2014-06" db="EMBL/GenBank/DDBJ databases">
        <title>Evolutionary Origins and Diversification of the Mycorrhizal Mutualists.</title>
        <authorList>
            <consortium name="DOE Joint Genome Institute"/>
            <consortium name="Mycorrhizal Genomics Consortium"/>
            <person name="Kohler A."/>
            <person name="Kuo A."/>
            <person name="Nagy L.G."/>
            <person name="Floudas D."/>
            <person name="Copeland A."/>
            <person name="Barry K.W."/>
            <person name="Cichocki N."/>
            <person name="Veneault-Fourrey C."/>
            <person name="LaButti K."/>
            <person name="Lindquist E.A."/>
            <person name="Lipzen A."/>
            <person name="Lundell T."/>
            <person name="Morin E."/>
            <person name="Murat C."/>
            <person name="Riley R."/>
            <person name="Ohm R."/>
            <person name="Sun H."/>
            <person name="Tunlid A."/>
            <person name="Henrissat B."/>
            <person name="Grigoriev I.V."/>
            <person name="Hibbett D.S."/>
            <person name="Martin F."/>
        </authorList>
    </citation>
    <scope>NUCLEOTIDE SEQUENCE [LARGE SCALE GENOMIC DNA]</scope>
    <source>
        <strain evidence="1 2">SS14</strain>
    </source>
</reference>